<organism evidence="2 3">
    <name type="scientific">Sporofaciens musculi</name>
    <dbReference type="NCBI Taxonomy" id="2681861"/>
    <lineage>
        <taxon>Bacteria</taxon>
        <taxon>Bacillati</taxon>
        <taxon>Bacillota</taxon>
        <taxon>Clostridia</taxon>
        <taxon>Lachnospirales</taxon>
        <taxon>Lachnospiraceae</taxon>
        <taxon>Sporofaciens</taxon>
    </lineage>
</organism>
<dbReference type="AlphaFoldDB" id="A0A7X3SKD3"/>
<feature type="signal peptide" evidence="1">
    <location>
        <begin position="1"/>
        <end position="19"/>
    </location>
</feature>
<dbReference type="RefSeq" id="WP_159752471.1">
    <property type="nucleotide sequence ID" value="NZ_WUQX01000001.1"/>
</dbReference>
<reference evidence="2 3" key="1">
    <citation type="submission" date="2019-12" db="EMBL/GenBank/DDBJ databases">
        <title>Sporaefaciens musculi gen. nov., sp. nov., a novel bacterium isolated from the caecum of an obese mouse.</title>
        <authorList>
            <person name="Rasmussen T.S."/>
            <person name="Streidl T."/>
            <person name="Hitch T.C.A."/>
            <person name="Wortmann E."/>
            <person name="Deptula P."/>
            <person name="Hansen M."/>
            <person name="Nielsen D.S."/>
            <person name="Clavel T."/>
            <person name="Vogensen F.K."/>
        </authorList>
    </citation>
    <scope>NUCLEOTIDE SEQUENCE [LARGE SCALE GENOMIC DNA]</scope>
    <source>
        <strain evidence="2 3">WCA-9-b2</strain>
    </source>
</reference>
<evidence type="ECO:0008006" key="4">
    <source>
        <dbReference type="Google" id="ProtNLM"/>
    </source>
</evidence>
<name>A0A7X3SKD3_9FIRM</name>
<sequence length="285" mass="31997">MRKIIIVLLLCVFSIDLTACSNNGVDTPKESIEKNNEYNIEDFGPLYDKTNKLFEKESEYLTKEELVGDKAYSIYEKCSKEIGLPFNETITLRGKKESSLSGFNITSADGEYSISCFFSEGTPNDSLFIKDGENIVVSGVFSENVDSYGCLTNVTIELPQNIDIIYENNIDSVLSDYENISGTSIVQGELDSILSLEEFEHGIELMSYATYEHQDNYFDTVASLKGEEGSIFFMYNKENYTDLKVGDKVVISGFVDDLIHVTDIDGKIEVISGLMGNIYEIYIFN</sequence>
<protein>
    <recommendedName>
        <fullName evidence="4">Lipoprotein</fullName>
    </recommendedName>
</protein>
<evidence type="ECO:0000256" key="1">
    <source>
        <dbReference type="SAM" id="SignalP"/>
    </source>
</evidence>
<keyword evidence="3" id="KW-1185">Reference proteome</keyword>
<feature type="chain" id="PRO_5038533409" description="Lipoprotein" evidence="1">
    <location>
        <begin position="20"/>
        <end position="285"/>
    </location>
</feature>
<evidence type="ECO:0000313" key="2">
    <source>
        <dbReference type="EMBL" id="MXP77275.1"/>
    </source>
</evidence>
<proteinExistence type="predicted"/>
<dbReference type="Proteomes" id="UP000460412">
    <property type="component" value="Unassembled WGS sequence"/>
</dbReference>
<evidence type="ECO:0000313" key="3">
    <source>
        <dbReference type="Proteomes" id="UP000460412"/>
    </source>
</evidence>
<dbReference type="EMBL" id="WUQX01000001">
    <property type="protein sequence ID" value="MXP77275.1"/>
    <property type="molecule type" value="Genomic_DNA"/>
</dbReference>
<comment type="caution">
    <text evidence="2">The sequence shown here is derived from an EMBL/GenBank/DDBJ whole genome shotgun (WGS) entry which is preliminary data.</text>
</comment>
<gene>
    <name evidence="2" type="ORF">GN277_18395</name>
</gene>
<keyword evidence="1" id="KW-0732">Signal</keyword>
<accession>A0A7X3SKD3</accession>